<feature type="domain" description="EGF-like" evidence="2">
    <location>
        <begin position="446"/>
        <end position="478"/>
    </location>
</feature>
<sequence length="834" mass="92626">NNGRCTTPEVCSCNAGYRKDSKDAYRCNPICSKECLHGKCTAPEVCSCNYGYEKDISDIYNCNPVCSKDCLNGICTAPELCSCNSGYKEDLQGTYHCRPFCSKGCLNGECTAPELCTCFPGYAANSSDETVCSPVCTPTCINAECSAPQQCSCREGFIEGQSLHICEPFCSKGCQNGQCSSPELCECYEGFKKNESNPHLCDPVCSETCVNGECSKPETCTCVMGYQQNPFNKYHCEPVCSRTCKNSKCTAPEICVCEEGFKYTQDDPYTCVPHCENSCVNSNCIEPNVCECFVGYEEDEQLESVCNPICSSSCHNAECVKPDTCECWEGFESYNSSNFCVPICSLCQFGVCVAPEVCTCWDGYQNPEGGNDTCVPVCSRDCVNGYCSTPNTCSCDENHIKTSDWNICNPHCSNECINSNCTAPDLCECYSGYEPDEENSNICLPFCSEGCFNGVCTAPESCSCLWGFGNSTNSSNCSNSQLKCSIDNRVSGILETQDHCFSISHESTIKEKINVCTLWRFLAVKYFLSNSHLVKPQVIFKLNCTFDSTDLTNQSVKITCITDTIDVLSYNATDANSKPNVHYPTEFYDAISIVSDRPHDKETSTLYYNESSEDYNLSRRSMIEPFNHNDEKRSLYDDYVSESKSDHESEEDLKSMSESYSTWSSTEQSLAISSFSYQDMDEILENPTSSFLPFSIEVTIDNLPYIVKEGITTDYFECIGSSSAADICICSGQFPRMVCEGAFHIQFQVCHCDDSFKLADIFGHFKRTLLPYLPIIVLVISIGVCSLLIIVCVLRRFNKPKDELINELEDALRKRAVVYKNNTVVIDGRQSDSE</sequence>
<dbReference type="InterPro" id="IPR000742">
    <property type="entry name" value="EGF"/>
</dbReference>
<dbReference type="SMART" id="SM00181">
    <property type="entry name" value="EGF"/>
    <property type="match status" value="13"/>
</dbReference>
<dbReference type="Gene3D" id="2.10.25.10">
    <property type="entry name" value="Laminin"/>
    <property type="match status" value="13"/>
</dbReference>
<name>A0A1B6KNX7_9HEMI</name>
<keyword evidence="1" id="KW-0472">Membrane</keyword>
<evidence type="ECO:0000259" key="2">
    <source>
        <dbReference type="SMART" id="SM00181"/>
    </source>
</evidence>
<accession>A0A1B6KNX7</accession>
<gene>
    <name evidence="3" type="ORF">g.11605</name>
</gene>
<proteinExistence type="predicted"/>
<feature type="domain" description="EGF-like" evidence="2">
    <location>
        <begin position="343"/>
        <end position="375"/>
    </location>
</feature>
<feature type="domain" description="EGF-like" evidence="2">
    <location>
        <begin position="65"/>
        <end position="98"/>
    </location>
</feature>
<feature type="non-terminal residue" evidence="3">
    <location>
        <position position="1"/>
    </location>
</feature>
<protein>
    <recommendedName>
        <fullName evidence="2">EGF-like domain-containing protein</fullName>
    </recommendedName>
</protein>
<feature type="domain" description="EGF-like" evidence="2">
    <location>
        <begin position="30"/>
        <end position="63"/>
    </location>
</feature>
<organism evidence="3">
    <name type="scientific">Graphocephala atropunctata</name>
    <dbReference type="NCBI Taxonomy" id="36148"/>
    <lineage>
        <taxon>Eukaryota</taxon>
        <taxon>Metazoa</taxon>
        <taxon>Ecdysozoa</taxon>
        <taxon>Arthropoda</taxon>
        <taxon>Hexapoda</taxon>
        <taxon>Insecta</taxon>
        <taxon>Pterygota</taxon>
        <taxon>Neoptera</taxon>
        <taxon>Paraneoptera</taxon>
        <taxon>Hemiptera</taxon>
        <taxon>Auchenorrhyncha</taxon>
        <taxon>Membracoidea</taxon>
        <taxon>Cicadellidae</taxon>
        <taxon>Cicadellinae</taxon>
        <taxon>Cicadellini</taxon>
        <taxon>Graphocephala</taxon>
    </lineage>
</organism>
<evidence type="ECO:0000313" key="3">
    <source>
        <dbReference type="EMBL" id="JAT13158.1"/>
    </source>
</evidence>
<dbReference type="InterPro" id="IPR053255">
    <property type="entry name" value="EGF-like_domain"/>
</dbReference>
<feature type="domain" description="EGF-like" evidence="2">
    <location>
        <begin position="377"/>
        <end position="409"/>
    </location>
</feature>
<keyword evidence="1" id="KW-1133">Transmembrane helix</keyword>
<feature type="domain" description="EGF-like" evidence="2">
    <location>
        <begin position="135"/>
        <end position="167"/>
    </location>
</feature>
<dbReference type="PANTHER" id="PTHR24047:SF29">
    <property type="entry name" value="EATER-RELATED"/>
    <property type="match status" value="1"/>
</dbReference>
<feature type="domain" description="EGF-like" evidence="2">
    <location>
        <begin position="411"/>
        <end position="444"/>
    </location>
</feature>
<feature type="domain" description="EGF-like" evidence="2">
    <location>
        <begin position="204"/>
        <end position="237"/>
    </location>
</feature>
<feature type="domain" description="EGF-like" evidence="2">
    <location>
        <begin position="309"/>
        <end position="341"/>
    </location>
</feature>
<feature type="domain" description="EGF-like" evidence="2">
    <location>
        <begin position="100"/>
        <end position="133"/>
    </location>
</feature>
<dbReference type="EMBL" id="GEBQ01026819">
    <property type="protein sequence ID" value="JAT13158.1"/>
    <property type="molecule type" value="Transcribed_RNA"/>
</dbReference>
<dbReference type="InterPro" id="IPR003341">
    <property type="entry name" value="Cys_rich_tripleX"/>
</dbReference>
<dbReference type="Pfam" id="PF02363">
    <property type="entry name" value="C_tripleX"/>
    <property type="match status" value="13"/>
</dbReference>
<dbReference type="PANTHER" id="PTHR24047">
    <property type="entry name" value="FI01909P-RELATED"/>
    <property type="match status" value="1"/>
</dbReference>
<reference evidence="3" key="1">
    <citation type="submission" date="2015-11" db="EMBL/GenBank/DDBJ databases">
        <title>De novo transcriptome assembly of four potential Pierce s Disease insect vectors from Arizona vineyards.</title>
        <authorList>
            <person name="Tassone E.E."/>
        </authorList>
    </citation>
    <scope>NUCLEOTIDE SEQUENCE</scope>
</reference>
<feature type="domain" description="EGF-like" evidence="2">
    <location>
        <begin position="169"/>
        <end position="202"/>
    </location>
</feature>
<feature type="transmembrane region" description="Helical" evidence="1">
    <location>
        <begin position="772"/>
        <end position="794"/>
    </location>
</feature>
<feature type="domain" description="EGF-like" evidence="2">
    <location>
        <begin position="239"/>
        <end position="272"/>
    </location>
</feature>
<evidence type="ECO:0000256" key="1">
    <source>
        <dbReference type="SAM" id="Phobius"/>
    </source>
</evidence>
<dbReference type="AlphaFoldDB" id="A0A1B6KNX7"/>
<feature type="domain" description="EGF-like" evidence="2">
    <location>
        <begin position="274"/>
        <end position="307"/>
    </location>
</feature>
<keyword evidence="1" id="KW-0812">Transmembrane</keyword>